<evidence type="ECO:0000256" key="1">
    <source>
        <dbReference type="SAM" id="MobiDB-lite"/>
    </source>
</evidence>
<keyword evidence="3" id="KW-1185">Reference proteome</keyword>
<dbReference type="Pfam" id="PF14441">
    <property type="entry name" value="OTT_1508_deam"/>
    <property type="match status" value="1"/>
</dbReference>
<sequence>MPRSAPRDPLAIGPKLRRRFYEAVVFLDTLQSLPGLKAVVPSQTGSGPAQAADSEFDIFVYKLAQVCDNDKGGSTVTAFTVLREPAGGVVYVFACNHRSDQELREVSDFATRVLQLLRGLSATVEPDTASAHLPDRTADDLAGSLRQSVLRFNKPRLRRYTERIMTCITDCLDHLGASGSGADPYVSRDAIRNVDVPDDVALSSRLARVLSKLRTLCTELLQNDDDDDAFLRASDRLLSYLDRVKSSQYQEAIMNKAKETEEADGEWSELLHHIGRLLSVHGATDILLQAPRRWPALFEQAFRVQAVPSSRPAPNPFNRKSRTMHDIIGRITSDQAAMNFYRERAAALQDEVAQRTAPERSRSDASYIDDAIVRKCTSEYFRPIVHAELLLLDWLQRTGSGIRPERFYNGRQYIGCSKPTCRLCFYCFQEVAPDVAVRPSHRNIYANWRVPDIAGQTSANEGHYSAAAVAAQAASAAGAVGAARARDRTLDALIRRIRADLQSILMNFSTDRRQHDSLTSSNIPGHGGPTKGKAEVIHLSVLSDTSDQKRFDAQPRSFMAGNSHPFRDEVDVLRVTTPRDIFQESSVTFLEAQIGRLSVQRQPVLLKAETRKEVSAGERAFGVVVKAPATVGVVEVTNDDCEHEHDEDSGGVSLSDASFVLRTSPHS</sequence>
<dbReference type="PANTHER" id="PTHR42037">
    <property type="match status" value="1"/>
</dbReference>
<protein>
    <submittedName>
        <fullName evidence="2">Uncharacterized protein</fullName>
    </submittedName>
</protein>
<gene>
    <name evidence="2" type="ORF">VTK73DRAFT_9785</name>
</gene>
<evidence type="ECO:0000313" key="2">
    <source>
        <dbReference type="EMBL" id="KAL1849922.1"/>
    </source>
</evidence>
<feature type="region of interest" description="Disordered" evidence="1">
    <location>
        <begin position="641"/>
        <end position="667"/>
    </location>
</feature>
<dbReference type="InterPro" id="IPR027796">
    <property type="entry name" value="OTT_1508_deam-like"/>
</dbReference>
<proteinExistence type="predicted"/>
<comment type="caution">
    <text evidence="2">The sequence shown here is derived from an EMBL/GenBank/DDBJ whole genome shotgun (WGS) entry which is preliminary data.</text>
</comment>
<dbReference type="PANTHER" id="PTHR42037:SF1">
    <property type="match status" value="1"/>
</dbReference>
<name>A0ABR3W0D4_9PEZI</name>
<accession>A0ABR3W0D4</accession>
<dbReference type="Proteomes" id="UP001586593">
    <property type="component" value="Unassembled WGS sequence"/>
</dbReference>
<evidence type="ECO:0000313" key="3">
    <source>
        <dbReference type="Proteomes" id="UP001586593"/>
    </source>
</evidence>
<organism evidence="2 3">
    <name type="scientific">Phialemonium thermophilum</name>
    <dbReference type="NCBI Taxonomy" id="223376"/>
    <lineage>
        <taxon>Eukaryota</taxon>
        <taxon>Fungi</taxon>
        <taxon>Dikarya</taxon>
        <taxon>Ascomycota</taxon>
        <taxon>Pezizomycotina</taxon>
        <taxon>Sordariomycetes</taxon>
        <taxon>Sordariomycetidae</taxon>
        <taxon>Cephalothecales</taxon>
        <taxon>Cephalothecaceae</taxon>
        <taxon>Phialemonium</taxon>
    </lineage>
</organism>
<dbReference type="EMBL" id="JAZHXJ010000851">
    <property type="protein sequence ID" value="KAL1849922.1"/>
    <property type="molecule type" value="Genomic_DNA"/>
</dbReference>
<reference evidence="2 3" key="1">
    <citation type="journal article" date="2024" name="Commun. Biol.">
        <title>Comparative genomic analysis of thermophilic fungi reveals convergent evolutionary adaptations and gene losses.</title>
        <authorList>
            <person name="Steindorff A.S."/>
            <person name="Aguilar-Pontes M.V."/>
            <person name="Robinson A.J."/>
            <person name="Andreopoulos B."/>
            <person name="LaButti K."/>
            <person name="Kuo A."/>
            <person name="Mondo S."/>
            <person name="Riley R."/>
            <person name="Otillar R."/>
            <person name="Haridas S."/>
            <person name="Lipzen A."/>
            <person name="Grimwood J."/>
            <person name="Schmutz J."/>
            <person name="Clum A."/>
            <person name="Reid I.D."/>
            <person name="Moisan M.C."/>
            <person name="Butler G."/>
            <person name="Nguyen T.T.M."/>
            <person name="Dewar K."/>
            <person name="Conant G."/>
            <person name="Drula E."/>
            <person name="Henrissat B."/>
            <person name="Hansel C."/>
            <person name="Singer S."/>
            <person name="Hutchinson M.I."/>
            <person name="de Vries R.P."/>
            <person name="Natvig D.O."/>
            <person name="Powell A.J."/>
            <person name="Tsang A."/>
            <person name="Grigoriev I.V."/>
        </authorList>
    </citation>
    <scope>NUCLEOTIDE SEQUENCE [LARGE SCALE GENOMIC DNA]</scope>
    <source>
        <strain evidence="2 3">ATCC 24622</strain>
    </source>
</reference>